<evidence type="ECO:0000256" key="1">
    <source>
        <dbReference type="SAM" id="MobiDB-lite"/>
    </source>
</evidence>
<keyword evidence="2" id="KW-0732">Signal</keyword>
<sequence length="176" mass="17308">MKSWVFAAFLISGCALVACGDDGNTATGGTTGTTGTTGTGGSGGSGGSGGNGGSGGDGGSGGNGGSSTTSSSSTGTPTCDETTDTCGRDDNTGCYKCAAEGPCKETIDNCVKDRDCFALVRCLDRCTGEEDPAACAEQCRTDNAAVVEAYDAMAQCTICQECAENCAASEEPLCQE</sequence>
<proteinExistence type="predicted"/>
<organism evidence="3 4">
    <name type="scientific">Sorangium cellulosum</name>
    <name type="common">Polyangium cellulosum</name>
    <dbReference type="NCBI Taxonomy" id="56"/>
    <lineage>
        <taxon>Bacteria</taxon>
        <taxon>Pseudomonadati</taxon>
        <taxon>Myxococcota</taxon>
        <taxon>Polyangia</taxon>
        <taxon>Polyangiales</taxon>
        <taxon>Polyangiaceae</taxon>
        <taxon>Sorangium</taxon>
    </lineage>
</organism>
<feature type="region of interest" description="Disordered" evidence="1">
    <location>
        <begin position="30"/>
        <end position="83"/>
    </location>
</feature>
<dbReference type="PROSITE" id="PS51257">
    <property type="entry name" value="PROKAR_LIPOPROTEIN"/>
    <property type="match status" value="1"/>
</dbReference>
<feature type="compositionally biased region" description="Low complexity" evidence="1">
    <location>
        <begin position="66"/>
        <end position="80"/>
    </location>
</feature>
<feature type="chain" id="PRO_5007568555" description="Secreted protein" evidence="2">
    <location>
        <begin position="18"/>
        <end position="176"/>
    </location>
</feature>
<evidence type="ECO:0000256" key="2">
    <source>
        <dbReference type="SAM" id="SignalP"/>
    </source>
</evidence>
<feature type="signal peptide" evidence="2">
    <location>
        <begin position="1"/>
        <end position="17"/>
    </location>
</feature>
<dbReference type="EMBL" id="JEMB01001594">
    <property type="protein sequence ID" value="KYF85990.1"/>
    <property type="molecule type" value="Genomic_DNA"/>
</dbReference>
<dbReference type="Proteomes" id="UP000075635">
    <property type="component" value="Unassembled WGS sequence"/>
</dbReference>
<reference evidence="3 4" key="1">
    <citation type="submission" date="2014-02" db="EMBL/GenBank/DDBJ databases">
        <title>The small core and large imbalanced accessory genome model reveals a collaborative survival strategy of Sorangium cellulosum strains in nature.</title>
        <authorList>
            <person name="Han K."/>
            <person name="Peng R."/>
            <person name="Blom J."/>
            <person name="Li Y.-Z."/>
        </authorList>
    </citation>
    <scope>NUCLEOTIDE SEQUENCE [LARGE SCALE GENOMIC DNA]</scope>
    <source>
        <strain evidence="3 4">So0011-07</strain>
    </source>
</reference>
<name>A0A150S0Q9_SORCE</name>
<evidence type="ECO:0000313" key="3">
    <source>
        <dbReference type="EMBL" id="KYF85990.1"/>
    </source>
</evidence>
<accession>A0A150S0Q9</accession>
<protein>
    <recommendedName>
        <fullName evidence="5">Secreted protein</fullName>
    </recommendedName>
</protein>
<comment type="caution">
    <text evidence="3">The sequence shown here is derived from an EMBL/GenBank/DDBJ whole genome shotgun (WGS) entry which is preliminary data.</text>
</comment>
<gene>
    <name evidence="3" type="ORF">BE17_08215</name>
</gene>
<dbReference type="AlphaFoldDB" id="A0A150S0Q9"/>
<evidence type="ECO:0008006" key="5">
    <source>
        <dbReference type="Google" id="ProtNLM"/>
    </source>
</evidence>
<evidence type="ECO:0000313" key="4">
    <source>
        <dbReference type="Proteomes" id="UP000075635"/>
    </source>
</evidence>
<feature type="compositionally biased region" description="Gly residues" evidence="1">
    <location>
        <begin position="30"/>
        <end position="65"/>
    </location>
</feature>